<feature type="coiled-coil region" evidence="1">
    <location>
        <begin position="984"/>
        <end position="1039"/>
    </location>
</feature>
<dbReference type="GO" id="GO:0080120">
    <property type="term" value="P:CAAX-box protein maturation"/>
    <property type="evidence" value="ECO:0007669"/>
    <property type="project" value="UniProtKB-ARBA"/>
</dbReference>
<name>A0A498HNA7_MALDO</name>
<gene>
    <name evidence="5" type="ORF">DVH24_033748</name>
</gene>
<feature type="coiled-coil region" evidence="1">
    <location>
        <begin position="823"/>
        <end position="954"/>
    </location>
</feature>
<keyword evidence="3" id="KW-1133">Transmembrane helix</keyword>
<reference evidence="5 6" key="1">
    <citation type="submission" date="2018-10" db="EMBL/GenBank/DDBJ databases">
        <title>A high-quality apple genome assembly.</title>
        <authorList>
            <person name="Hu J."/>
        </authorList>
    </citation>
    <scope>NUCLEOTIDE SEQUENCE [LARGE SCALE GENOMIC DNA]</scope>
    <source>
        <strain evidence="6">cv. HFTH1</strain>
        <tissue evidence="5">Young leaf</tissue>
    </source>
</reference>
<feature type="transmembrane region" description="Helical" evidence="3">
    <location>
        <begin position="2152"/>
        <end position="2169"/>
    </location>
</feature>
<evidence type="ECO:0000313" key="6">
    <source>
        <dbReference type="Proteomes" id="UP000290289"/>
    </source>
</evidence>
<evidence type="ECO:0000256" key="1">
    <source>
        <dbReference type="SAM" id="Coils"/>
    </source>
</evidence>
<dbReference type="EMBL" id="RDQH01000342">
    <property type="protein sequence ID" value="RXH72210.1"/>
    <property type="molecule type" value="Genomic_DNA"/>
</dbReference>
<feature type="coiled-coil region" evidence="1">
    <location>
        <begin position="1512"/>
        <end position="1591"/>
    </location>
</feature>
<sequence length="2219" mass="246989">MRAIPMSEKPGLKQVLEDSAAEAEGDQAIRGSPIPNGLVKDSNVIRNDVAEPVNQELGSGSPAADGVEDGDDRVPGDKGKVTEDSGKEEFVDCSEDYAMDEVDRLRLLLETTVSEKESLARQFEEEREAFGRELASLRFQLNAFTDPQPSIGESGNFVNTRWTELINECSGLVKTALEKRLQTEAAVRELEGVVFKKDQEIEELNAKVNEFSVLNDVVSIFLNSAQRSVEVSSEAQIEKDTHVEFVTNRMLASIKGVVDQQEMVDGSIGGKLAHVEQCTSILIQKLTGMLSEIEQLRQCLPEARSDLDSHELGGIFAAARDELFEHKRKEAEFVERLSHLEDENRKLIEELENQKGIVEMVNAALGQTKMELEQEKHRCANTREKLTMAVTKGKALVQQRDLLKQSISEKTSQLEKCLIELQEKSSALEAAELTKEELIRSENSIASLQEIVSQKNAIIESLEEVMSQTGVPEELQSMDILERLRWLSDENDKLKGISLEFQNLRDAMHAIDLPEVISSSDLEYQVNWLRESFSLAEEEVLMLRNEITATKEVARKNIDHLTDSLSAELQAKEYLQAELDNLTSEYQEIVKKEQQVSLEKADMAKEEVLMLRDEITANKEVARKNIEDLTAALSAELQSKEYLQAELDNLTSEYQEIVKKEQQVSLEKAGRAKEEVLVLRDEITATKEVARKNIEDLTASLSAELQSKEYLQAELDNLTSEYQEIVKKEQQVSSEKANMVRMLLNVSGVVVDNEEVYEPSSDTALLIDRCIGKIKEQSSSSLDSPKVDAELFETIQTHLYVRDQKLMLCETLLEEETLVRSQVSNLSNELRDVSQKLVALKEEKGTLQRDFERSEEKNTVLREKLSMAVKKGKGLVQDRENLKHRLDEKKSEIDKLQLELQQEQLALVECKGKISSLSADADRIPKLDADLVTMKEQRDQLEQFLLESNNMLQRVIESLDGIDLPVDPVFEEPVGKVKFIAGYINECQDAKEKAEQELGKVKEDVNDLAGKLAEAHSTIKSLENELSVAENDISQHVEQKREMEVGKTNVEKEFEKAIEEAKSQAIKYSEVCASKKSLEEALSLVENNISVLVSEKEGALAGRAAAETELEKVKEEVDIQTGKLTEAYKTIKLLEDSLSQVQDNVSLLIEQNNEVQIGRTNLEGDLKKLQDEARFHDNKVADAQATIKSLEDALLKAENDISVLEGEKKNAEEEILTLNSKLNTCNEELSGTNGSTESRSIEQSCHLHNLHLLLKDETLLSTVKRCFEKKFEGLKDMELILKNIKDRCVSMNLEELQRYQVLEEDSYATKSFSDGLDNFYSVEKDNGEASVSDADMSSYLKKTAEKFQLRDNILAENVERFSSSVDEFIANLLRNLQAIRDEVITMSENMEYVKEKATNLEISKQEQEDTIASLENDLNSLLSSCTDATGELQFQVKNNLLELSSVPELEELKHYLFPETGAIGGETTETNEQGLYGSKYGKTAEMLSISIRKVKALIKQFESASKVAASTIEDLQSKLTEARTTVEKAVEERDLGQNRISKLDADVEALQNSCSKLALRLEDYQSKEDKLNEKEAEVLSLRNALSMKEQEAEDSLLSASEIKILFDKISGIEIPMPESHGGDLEPHISSHVNKLFYVIDSISDLQHQINLLSYEKDELQLTLGTRNLEIEQLKEEVESYDRDRQGREKMKNELSLLIYSLEKIIDMSGGNDLVGDQKSSGVTGLLSVLEKQVRALQLESESSKSKAQELGTKLGESQQIVEELSTVVNSLQGRAAQSEIVQDRSIFEAPSLPTGSEISEIEDGGSHGKNGISPVQSAAHVRTMRKGSTDHLAIEIGSESTRLLNSEETDEDKGHVFKSLNASGLIPRQGKLGIWRAGFDESPEGKARTYRLLALLASVAAGNHFVTNQVSGCPSLGRILSISSGDDPDPSIPGVIQWLMITGGKFDVHKALPPKLCSGVAFSLRAFASRNSVKKLTRDGQARKEVADKSIASEDDCVKNDENVESSVNLAAEELSAFPSRGAVLQACTVTSGLIAALGIIIRQASHVAKIEGLPVFDCSLEFQEHNSFPPSGPVDFEVWHLQLISGLVILISLSRYLLLKTWPDFAESSEAANQQVLTSLQPLDYIIVAFLPGVSEELLFRGALLPLFGSNWRSALVVAIIFGVLHLGSGRKATFVGLVYGYATVVSSSLIVPMASHAVNNLVGGMLWRYRSDSSRKL</sequence>
<feature type="region of interest" description="Disordered" evidence="2">
    <location>
        <begin position="18"/>
        <end position="87"/>
    </location>
</feature>
<organism evidence="5 6">
    <name type="scientific">Malus domestica</name>
    <name type="common">Apple</name>
    <name type="synonym">Pyrus malus</name>
    <dbReference type="NCBI Taxonomy" id="3750"/>
    <lineage>
        <taxon>Eukaryota</taxon>
        <taxon>Viridiplantae</taxon>
        <taxon>Streptophyta</taxon>
        <taxon>Embryophyta</taxon>
        <taxon>Tracheophyta</taxon>
        <taxon>Spermatophyta</taxon>
        <taxon>Magnoliopsida</taxon>
        <taxon>eudicotyledons</taxon>
        <taxon>Gunneridae</taxon>
        <taxon>Pentapetalae</taxon>
        <taxon>rosids</taxon>
        <taxon>fabids</taxon>
        <taxon>Rosales</taxon>
        <taxon>Rosaceae</taxon>
        <taxon>Amygdaloideae</taxon>
        <taxon>Maleae</taxon>
        <taxon>Malus</taxon>
    </lineage>
</organism>
<feature type="coiled-coil region" evidence="1">
    <location>
        <begin position="1075"/>
        <end position="1228"/>
    </location>
</feature>
<feature type="coiled-coil region" evidence="1">
    <location>
        <begin position="565"/>
        <end position="735"/>
    </location>
</feature>
<dbReference type="InterPro" id="IPR003675">
    <property type="entry name" value="Rce1/LyrA-like_dom"/>
</dbReference>
<evidence type="ECO:0000313" key="5">
    <source>
        <dbReference type="EMBL" id="RXH72210.1"/>
    </source>
</evidence>
<keyword evidence="6" id="KW-1185">Reference proteome</keyword>
<evidence type="ECO:0000259" key="4">
    <source>
        <dbReference type="Pfam" id="PF02517"/>
    </source>
</evidence>
<feature type="transmembrane region" description="Helical" evidence="3">
    <location>
        <begin position="2181"/>
        <end position="2209"/>
    </location>
</feature>
<evidence type="ECO:0000256" key="3">
    <source>
        <dbReference type="SAM" id="Phobius"/>
    </source>
</evidence>
<proteinExistence type="predicted"/>
<dbReference type="InterPro" id="IPR038245">
    <property type="entry name" value="MogR_DNA-bd_sf"/>
</dbReference>
<feature type="coiled-coil region" evidence="1">
    <location>
        <begin position="1369"/>
        <end position="1424"/>
    </location>
</feature>
<comment type="caution">
    <text evidence="5">The sequence shown here is derived from an EMBL/GenBank/DDBJ whole genome shotgun (WGS) entry which is preliminary data.</text>
</comment>
<dbReference type="Proteomes" id="UP000290289">
    <property type="component" value="Chromosome 16"/>
</dbReference>
<feature type="domain" description="CAAX prenyl protease 2/Lysostaphin resistance protein A-like" evidence="4">
    <location>
        <begin position="2123"/>
        <end position="2204"/>
    </location>
</feature>
<feature type="compositionally biased region" description="Basic and acidic residues" evidence="2">
    <location>
        <begin position="72"/>
        <end position="87"/>
    </location>
</feature>
<keyword evidence="3" id="KW-0472">Membrane</keyword>
<dbReference type="SUPFAM" id="SSF57997">
    <property type="entry name" value="Tropomyosin"/>
    <property type="match status" value="1"/>
</dbReference>
<accession>A0A498HNA7</accession>
<feature type="coiled-coil region" evidence="1">
    <location>
        <begin position="330"/>
        <end position="357"/>
    </location>
</feature>
<dbReference type="Gene3D" id="1.20.120.1030">
    <property type="entry name" value="Motility repressor MogR, DNA-binding domain"/>
    <property type="match status" value="1"/>
</dbReference>
<keyword evidence="3" id="KW-0812">Transmembrane</keyword>
<dbReference type="PANTHER" id="PTHR43939">
    <property type="entry name" value="COILED-COIL DOMAIN-CONTAINING PROTEIN 158"/>
    <property type="match status" value="1"/>
</dbReference>
<dbReference type="STRING" id="3750.A0A498HNA7"/>
<dbReference type="Pfam" id="PF02517">
    <property type="entry name" value="Rce1-like"/>
    <property type="match status" value="1"/>
</dbReference>
<feature type="coiled-coil region" evidence="1">
    <location>
        <begin position="1642"/>
        <end position="1690"/>
    </location>
</feature>
<dbReference type="PANTHER" id="PTHR43939:SF68">
    <property type="entry name" value="CENTROSOMAL PROTEIN OF 290 KDA-LIKE"/>
    <property type="match status" value="1"/>
</dbReference>
<protein>
    <recommendedName>
        <fullName evidence="4">CAAX prenyl protease 2/Lysostaphin resistance protein A-like domain-containing protein</fullName>
    </recommendedName>
</protein>
<keyword evidence="1" id="KW-0175">Coiled coil</keyword>
<dbReference type="GO" id="GO:0004175">
    <property type="term" value="F:endopeptidase activity"/>
    <property type="evidence" value="ECO:0007669"/>
    <property type="project" value="UniProtKB-ARBA"/>
</dbReference>
<evidence type="ECO:0000256" key="2">
    <source>
        <dbReference type="SAM" id="MobiDB-lite"/>
    </source>
</evidence>
<feature type="coiled-coil region" evidence="1">
    <location>
        <begin position="421"/>
        <end position="465"/>
    </location>
</feature>